<evidence type="ECO:0000256" key="3">
    <source>
        <dbReference type="ARBA" id="ARBA00022490"/>
    </source>
</evidence>
<dbReference type="PANTHER" id="PTHR14885">
    <property type="entry name" value="CILIA- AND FLAGELLA-ASSOCIATED PROTEIN 43-RELATED"/>
    <property type="match status" value="1"/>
</dbReference>
<evidence type="ECO:0000256" key="2">
    <source>
        <dbReference type="ARBA" id="ARBA00004245"/>
    </source>
</evidence>
<keyword evidence="3" id="KW-0963">Cytoplasm</keyword>
<keyword evidence="12" id="KW-0969">Cilium</keyword>
<sequence>MATQNEKQVAQVKQRTASESERILAVLQKVENAFLKQVIAEKIEVSAFRSGHKISSFRTPALPEWLQQDIAKGVILKKKFTKTFLKKVHETDANSSAKSSDYINSVSNGNKNTGNEYKEKKSENVNNNPALDDSHINTNINDKQSASTFIKSPYVMLLEKPDENTDDPKDIEAIKKAKQNVGDYKLKSAEDYKVPIDKHIGASQKRKEMILLLEAANLMQMQLNQRVLSLRNLKKKIIESIQSDMKRLQEIDTELTIDIPEERLAPLLQEDPSPEHRYHYTKEEAKAFEKILEDEKKEINAGGDNAFGKDEESTYSLAKAGLLYFYCICLILTFALPISMSLVWLKVQPTSRKTSSSSIRRQSYLSAYQTRLLLVRSSSLEVREKYVKKRQLEVWSLLTKAFFQCTATISLFKDIKEKEGLIDRKVLLEKINSAVETFDNTVIELREEKYKVASSLKFTDTKLLKLWKEFNGKRTERKIIKIRDGKITSTSFKFFMFIDTTECQQKLARKLEEITACDEKVKKITQEFNSIVGERNPFYEQLKRVFTRKIKRKKRTENGDESSNSDETLESSNDVENDSASEEGDDSCPKDCDTTIFDKVIELREKKLDEEDALADLQKTADEVRTKHQALQHKEKIVDKILAKKKHTYTYIRYRNLQSAELEIQEFQTEKQKKLNKIIVTVPLSQSQIKIIQKESYQAPFETVPTDEHRFSHPILPANIDHVLVFELNGLEKLQKRVQEQEFEQTTLKKDYKELKKQHKMLTKRINEKQVTAKK</sequence>
<keyword evidence="13" id="KW-1185">Reference proteome</keyword>
<keyword evidence="12" id="KW-0282">Flagellum</keyword>
<dbReference type="GO" id="GO:0005929">
    <property type="term" value="C:cilium"/>
    <property type="evidence" value="ECO:0007669"/>
    <property type="project" value="UniProtKB-SubCell"/>
</dbReference>
<feature type="compositionally biased region" description="Acidic residues" evidence="10">
    <location>
        <begin position="559"/>
        <end position="586"/>
    </location>
</feature>
<protein>
    <submittedName>
        <fullName evidence="12">Flagellar associated protein</fullName>
    </submittedName>
</protein>
<evidence type="ECO:0000256" key="4">
    <source>
        <dbReference type="ARBA" id="ARBA00022574"/>
    </source>
</evidence>
<evidence type="ECO:0000256" key="1">
    <source>
        <dbReference type="ARBA" id="ARBA00004138"/>
    </source>
</evidence>
<comment type="caution">
    <text evidence="12">The sequence shown here is derived from an EMBL/GenBank/DDBJ whole genome shotgun (WGS) entry which is preliminary data.</text>
</comment>
<keyword evidence="11" id="KW-0812">Transmembrane</keyword>
<evidence type="ECO:0000256" key="6">
    <source>
        <dbReference type="ARBA" id="ARBA00023054"/>
    </source>
</evidence>
<keyword evidence="11" id="KW-0472">Membrane</keyword>
<accession>X6NKN6</accession>
<evidence type="ECO:0000256" key="9">
    <source>
        <dbReference type="SAM" id="Coils"/>
    </source>
</evidence>
<name>X6NKN6_RETFI</name>
<evidence type="ECO:0000256" key="10">
    <source>
        <dbReference type="SAM" id="MobiDB-lite"/>
    </source>
</evidence>
<dbReference type="AlphaFoldDB" id="X6NKN6"/>
<keyword evidence="7" id="KW-0206">Cytoskeleton</keyword>
<organism evidence="12 13">
    <name type="scientific">Reticulomyxa filosa</name>
    <dbReference type="NCBI Taxonomy" id="46433"/>
    <lineage>
        <taxon>Eukaryota</taxon>
        <taxon>Sar</taxon>
        <taxon>Rhizaria</taxon>
        <taxon>Retaria</taxon>
        <taxon>Foraminifera</taxon>
        <taxon>Monothalamids</taxon>
        <taxon>Reticulomyxidae</taxon>
        <taxon>Reticulomyxa</taxon>
    </lineage>
</organism>
<dbReference type="OMA" id="ITACDEK"/>
<dbReference type="GO" id="GO:0005856">
    <property type="term" value="C:cytoskeleton"/>
    <property type="evidence" value="ECO:0007669"/>
    <property type="project" value="UniProtKB-SubCell"/>
</dbReference>
<keyword evidence="5" id="KW-0677">Repeat</keyword>
<feature type="coiled-coil region" evidence="9">
    <location>
        <begin position="731"/>
        <end position="772"/>
    </location>
</feature>
<feature type="coiled-coil region" evidence="9">
    <location>
        <begin position="600"/>
        <end position="677"/>
    </location>
</feature>
<keyword evidence="4" id="KW-0853">WD repeat</keyword>
<evidence type="ECO:0000313" key="12">
    <source>
        <dbReference type="EMBL" id="ETO26468.1"/>
    </source>
</evidence>
<comment type="subcellular location">
    <subcellularLocation>
        <location evidence="1">Cell projection</location>
        <location evidence="1">Cilium</location>
    </subcellularLocation>
    <subcellularLocation>
        <location evidence="2">Cytoplasm</location>
        <location evidence="2">Cytoskeleton</location>
    </subcellularLocation>
</comment>
<feature type="region of interest" description="Disordered" evidence="10">
    <location>
        <begin position="96"/>
        <end position="139"/>
    </location>
</feature>
<keyword evidence="11" id="KW-1133">Transmembrane helix</keyword>
<evidence type="ECO:0000256" key="11">
    <source>
        <dbReference type="SAM" id="Phobius"/>
    </source>
</evidence>
<keyword evidence="8" id="KW-0966">Cell projection</keyword>
<dbReference type="Proteomes" id="UP000023152">
    <property type="component" value="Unassembled WGS sequence"/>
</dbReference>
<proteinExistence type="predicted"/>
<feature type="transmembrane region" description="Helical" evidence="11">
    <location>
        <begin position="323"/>
        <end position="345"/>
    </location>
</feature>
<dbReference type="EMBL" id="ASPP01007854">
    <property type="protein sequence ID" value="ETO26468.1"/>
    <property type="molecule type" value="Genomic_DNA"/>
</dbReference>
<feature type="region of interest" description="Disordered" evidence="10">
    <location>
        <begin position="553"/>
        <end position="590"/>
    </location>
</feature>
<reference evidence="12 13" key="1">
    <citation type="journal article" date="2013" name="Curr. Biol.">
        <title>The Genome of the Foraminiferan Reticulomyxa filosa.</title>
        <authorList>
            <person name="Glockner G."/>
            <person name="Hulsmann N."/>
            <person name="Schleicher M."/>
            <person name="Noegel A.A."/>
            <person name="Eichinger L."/>
            <person name="Gallinger C."/>
            <person name="Pawlowski J."/>
            <person name="Sierra R."/>
            <person name="Euteneuer U."/>
            <person name="Pillet L."/>
            <person name="Moustafa A."/>
            <person name="Platzer M."/>
            <person name="Groth M."/>
            <person name="Szafranski K."/>
            <person name="Schliwa M."/>
        </authorList>
    </citation>
    <scope>NUCLEOTIDE SEQUENCE [LARGE SCALE GENOMIC DNA]</scope>
</reference>
<evidence type="ECO:0000256" key="7">
    <source>
        <dbReference type="ARBA" id="ARBA00023212"/>
    </source>
</evidence>
<evidence type="ECO:0000256" key="5">
    <source>
        <dbReference type="ARBA" id="ARBA00022737"/>
    </source>
</evidence>
<feature type="compositionally biased region" description="Polar residues" evidence="10">
    <location>
        <begin position="96"/>
        <end position="115"/>
    </location>
</feature>
<gene>
    <name evidence="12" type="ORF">RFI_10669</name>
</gene>
<evidence type="ECO:0000313" key="13">
    <source>
        <dbReference type="Proteomes" id="UP000023152"/>
    </source>
</evidence>
<dbReference type="PANTHER" id="PTHR14885:SF3">
    <property type="entry name" value="CILIA- AND FLAGELLA-ASSOCIATED PROTEIN 44"/>
    <property type="match status" value="1"/>
</dbReference>
<evidence type="ECO:0000256" key="8">
    <source>
        <dbReference type="ARBA" id="ARBA00023273"/>
    </source>
</evidence>
<keyword evidence="6 9" id="KW-0175">Coiled coil</keyword>
<dbReference type="OrthoDB" id="10250769at2759"/>